<accession>A0ACC3NAX7</accession>
<reference evidence="1" key="1">
    <citation type="submission" date="2023-07" db="EMBL/GenBank/DDBJ databases">
        <title>Black Yeasts Isolated from many extreme environments.</title>
        <authorList>
            <person name="Coleine C."/>
            <person name="Stajich J.E."/>
            <person name="Selbmann L."/>
        </authorList>
    </citation>
    <scope>NUCLEOTIDE SEQUENCE</scope>
    <source>
        <strain evidence="1">CCFEE 5714</strain>
    </source>
</reference>
<proteinExistence type="predicted"/>
<name>A0ACC3NAX7_9PEZI</name>
<organism evidence="1 2">
    <name type="scientific">Vermiconidia calcicola</name>
    <dbReference type="NCBI Taxonomy" id="1690605"/>
    <lineage>
        <taxon>Eukaryota</taxon>
        <taxon>Fungi</taxon>
        <taxon>Dikarya</taxon>
        <taxon>Ascomycota</taxon>
        <taxon>Pezizomycotina</taxon>
        <taxon>Dothideomycetes</taxon>
        <taxon>Dothideomycetidae</taxon>
        <taxon>Mycosphaerellales</taxon>
        <taxon>Extremaceae</taxon>
        <taxon>Vermiconidia</taxon>
    </lineage>
</organism>
<evidence type="ECO:0000313" key="2">
    <source>
        <dbReference type="Proteomes" id="UP001281147"/>
    </source>
</evidence>
<evidence type="ECO:0000313" key="1">
    <source>
        <dbReference type="EMBL" id="KAK3713684.1"/>
    </source>
</evidence>
<sequence>MTFEHSLETSLENVQANVSALLAYLRSGQTGVINNHGGPGDPFEHAPRQVLQSRKELAEAATRLVQLGTRPEEYLEHLSNSASSICLANINGTRQYQEQSCVRWLVSLDVLRHIPAEGTISYAALASTAGVPQNQLRGVARMAVCNGFLEEPQSGHVAHGRMSALLVRDEKFMNWARWMLNYSVPVAYRHADATHRWGETDARDQTAFQVAMNTSEPFFDYVRKSPEMTDLFSGYMRNVTASGTWSLDHAVDGFDWASLPRGAKVVDVGGSHGQLAVQVAKRHPHLNFVVQDLPETVATAQKAFDADEGIDKAVKSRIQFMPANFFEPQPVTDAPVYFLRMIIHDWPDKDALTILQHLHSVLKKNPGARIVIMDTVLPPPGTISVLLEQQLRTRDLMMMQVFNARERELEDWKSLVSRVGMEVARIEQPLDSVMALLTVQLDGDLQVRRLNEPPPVRIDSPLDQKDNVPVLIMGAGISGLCLAQALNKAGIDFQVFERDPAINSRPQGFRLKLEKDGAQALLTSLPPDTYDAFKTSCAITAVGESDFSPFNGTLIKSREGGGLSRNQGLVPFHTVDRTAFRDVLMTGIKDRISFGKELSAYCADKERGIVTATFKDGCQVEGRFLVGADGLHSPVRRQLLPGRKIIDTGGSCVYGKTPMSAELRARFPEKAMRWMTVVSDSAPMLQSCLIGDSPVTLLVEPIRFDAASRLRHQLPPDYLYWALVGPKQRFVGSSDPASISMEITKEWHHSIRSLFEFQDTRQTTFIRIASEVPSIKEWETSPLVALLGDAIHPMSPCGGVGANASLCDAAALGRVLVEAEGRPDVKAIAASESDMRNRAARMIRRAEIGSQKMYGSKPFVECEPWIE</sequence>
<gene>
    <name evidence="1" type="ORF">LTR37_008378</name>
</gene>
<comment type="caution">
    <text evidence="1">The sequence shown here is derived from an EMBL/GenBank/DDBJ whole genome shotgun (WGS) entry which is preliminary data.</text>
</comment>
<protein>
    <submittedName>
        <fullName evidence="1">Uncharacterized protein</fullName>
    </submittedName>
</protein>
<dbReference type="Proteomes" id="UP001281147">
    <property type="component" value="Unassembled WGS sequence"/>
</dbReference>
<keyword evidence="2" id="KW-1185">Reference proteome</keyword>
<dbReference type="EMBL" id="JAUTXU010000061">
    <property type="protein sequence ID" value="KAK3713684.1"/>
    <property type="molecule type" value="Genomic_DNA"/>
</dbReference>